<keyword evidence="1" id="KW-0732">Signal</keyword>
<evidence type="ECO:0000256" key="1">
    <source>
        <dbReference type="SAM" id="SignalP"/>
    </source>
</evidence>
<feature type="signal peptide" evidence="1">
    <location>
        <begin position="1"/>
        <end position="20"/>
    </location>
</feature>
<comment type="caution">
    <text evidence="2">The sequence shown here is derived from an EMBL/GenBank/DDBJ whole genome shotgun (WGS) entry which is preliminary data.</text>
</comment>
<dbReference type="EMBL" id="JAACJS010000012">
    <property type="protein sequence ID" value="NCI50265.1"/>
    <property type="molecule type" value="Genomic_DNA"/>
</dbReference>
<feature type="chain" id="PRO_5045578346" description="Outer membrane insertion C-terminal signal" evidence="1">
    <location>
        <begin position="21"/>
        <end position="161"/>
    </location>
</feature>
<evidence type="ECO:0000313" key="2">
    <source>
        <dbReference type="EMBL" id="NCI50265.1"/>
    </source>
</evidence>
<accession>A0ABW9ZUU8</accession>
<evidence type="ECO:0000313" key="3">
    <source>
        <dbReference type="Proteomes" id="UP000753802"/>
    </source>
</evidence>
<protein>
    <recommendedName>
        <fullName evidence="4">Outer membrane insertion C-terminal signal</fullName>
    </recommendedName>
</protein>
<dbReference type="RefSeq" id="WP_161818571.1">
    <property type="nucleotide sequence ID" value="NZ_JAACJS010000012.1"/>
</dbReference>
<keyword evidence="3" id="KW-1185">Reference proteome</keyword>
<dbReference type="Proteomes" id="UP000753802">
    <property type="component" value="Unassembled WGS sequence"/>
</dbReference>
<evidence type="ECO:0008006" key="4">
    <source>
        <dbReference type="Google" id="ProtNLM"/>
    </source>
</evidence>
<gene>
    <name evidence="2" type="ORF">GWC95_10050</name>
</gene>
<proteinExistence type="predicted"/>
<sequence>MKRFLLATIVLFSLASAVQAQQMNTGSDYKTALGVKVYPAAITVKHFIKPSVALEGLGYISSDGFRLTGLYELHNNLGNVEGLKWYIGGGAHVGVWSDSWKTRYPTRNDGVAVGVDGVIGIDYKIPGAPLNLSFDWQPSFNLVGYNYFEGGWGGVGIRYTF</sequence>
<reference evidence="2 3" key="1">
    <citation type="submission" date="2020-01" db="EMBL/GenBank/DDBJ databases">
        <title>Genome analysis.</title>
        <authorList>
            <person name="Wu S."/>
            <person name="Wang G."/>
        </authorList>
    </citation>
    <scope>NUCLEOTIDE SEQUENCE [LARGE SCALE GENOMIC DNA]</scope>
    <source>
        <strain evidence="2 3">SYL130</strain>
    </source>
</reference>
<name>A0ABW9ZUU8_9BACT</name>
<organism evidence="2 3">
    <name type="scientific">Sediminibacterium roseum</name>
    <dbReference type="NCBI Taxonomy" id="1978412"/>
    <lineage>
        <taxon>Bacteria</taxon>
        <taxon>Pseudomonadati</taxon>
        <taxon>Bacteroidota</taxon>
        <taxon>Chitinophagia</taxon>
        <taxon>Chitinophagales</taxon>
        <taxon>Chitinophagaceae</taxon>
        <taxon>Sediminibacterium</taxon>
    </lineage>
</organism>